<dbReference type="SMART" id="SM00382">
    <property type="entry name" value="AAA"/>
    <property type="match status" value="1"/>
</dbReference>
<keyword evidence="4" id="KW-0547">Nucleotide-binding</keyword>
<dbReference type="InterPro" id="IPR003593">
    <property type="entry name" value="AAA+_ATPase"/>
</dbReference>
<keyword evidence="3" id="KW-0813">Transport</keyword>
<dbReference type="FunFam" id="3.40.50.300:FF:000134">
    <property type="entry name" value="Iron-enterobactin ABC transporter ATP-binding protein"/>
    <property type="match status" value="1"/>
</dbReference>
<dbReference type="Pfam" id="PF00005">
    <property type="entry name" value="ABC_tran"/>
    <property type="match status" value="1"/>
</dbReference>
<evidence type="ECO:0000256" key="1">
    <source>
        <dbReference type="ARBA" id="ARBA00005417"/>
    </source>
</evidence>
<gene>
    <name evidence="7" type="primary">mntA</name>
    <name evidence="7" type="ORF">Bangp_005</name>
</gene>
<dbReference type="InterPro" id="IPR050153">
    <property type="entry name" value="Metal_Ion_Import_ABC"/>
</dbReference>
<dbReference type="Gene3D" id="3.40.50.300">
    <property type="entry name" value="P-loop containing nucleotide triphosphate hydrolases"/>
    <property type="match status" value="1"/>
</dbReference>
<accession>A0A1C9CCJ4</accession>
<dbReference type="GO" id="GO:0016887">
    <property type="term" value="F:ATP hydrolysis activity"/>
    <property type="evidence" value="ECO:0007669"/>
    <property type="project" value="InterPro"/>
</dbReference>
<dbReference type="CDD" id="cd03235">
    <property type="entry name" value="ABC_Metallic_Cations"/>
    <property type="match status" value="1"/>
</dbReference>
<evidence type="ECO:0000259" key="6">
    <source>
        <dbReference type="PROSITE" id="PS50893"/>
    </source>
</evidence>
<protein>
    <recommendedName>
        <fullName evidence="2">Probable ATP-dependent transporter ycf16</fullName>
    </recommendedName>
</protein>
<keyword evidence="7" id="KW-0934">Plastid</keyword>
<reference evidence="7" key="1">
    <citation type="journal article" date="2016" name="BMC Biol.">
        <title>Parallel evolution of highly conserved plastid genome architecture in red seaweeds and seed plants.</title>
        <authorList>
            <person name="Lee J."/>
            <person name="Cho C.H."/>
            <person name="Park S.I."/>
            <person name="Choi J.W."/>
            <person name="Song H.S."/>
            <person name="West J.A."/>
            <person name="Bhattacharya D."/>
            <person name="Yoon H.S."/>
        </authorList>
    </citation>
    <scope>NUCLEOTIDE SEQUENCE</scope>
</reference>
<organism evidence="7">
    <name type="scientific">Bangiopsis subsimplex</name>
    <dbReference type="NCBI Taxonomy" id="139980"/>
    <lineage>
        <taxon>Eukaryota</taxon>
        <taxon>Rhodophyta</taxon>
        <taxon>Stylonematophyceae</taxon>
        <taxon>Stylonematales</taxon>
        <taxon>Stylonemataceae</taxon>
        <taxon>Bangiopsis</taxon>
    </lineage>
</organism>
<dbReference type="GeneID" id="29073157"/>
<evidence type="ECO:0000256" key="5">
    <source>
        <dbReference type="ARBA" id="ARBA00022840"/>
    </source>
</evidence>
<keyword evidence="5" id="KW-0067">ATP-binding</keyword>
<dbReference type="InterPro" id="IPR027417">
    <property type="entry name" value="P-loop_NTPase"/>
</dbReference>
<evidence type="ECO:0000256" key="2">
    <source>
        <dbReference type="ARBA" id="ARBA00014334"/>
    </source>
</evidence>
<dbReference type="PROSITE" id="PS50893">
    <property type="entry name" value="ABC_TRANSPORTER_2"/>
    <property type="match status" value="1"/>
</dbReference>
<proteinExistence type="inferred from homology"/>
<dbReference type="InterPro" id="IPR017871">
    <property type="entry name" value="ABC_transporter-like_CS"/>
</dbReference>
<dbReference type="PROSITE" id="PS00211">
    <property type="entry name" value="ABC_TRANSPORTER_1"/>
    <property type="match status" value="1"/>
</dbReference>
<name>A0A1C9CCJ4_9RHOD</name>
<dbReference type="EMBL" id="KX284718">
    <property type="protein sequence ID" value="AOM66087.1"/>
    <property type="molecule type" value="Genomic_DNA"/>
</dbReference>
<evidence type="ECO:0000256" key="3">
    <source>
        <dbReference type="ARBA" id="ARBA00022448"/>
    </source>
</evidence>
<feature type="domain" description="ABC transporter" evidence="6">
    <location>
        <begin position="5"/>
        <end position="237"/>
    </location>
</feature>
<dbReference type="GO" id="GO:0005524">
    <property type="term" value="F:ATP binding"/>
    <property type="evidence" value="ECO:0007669"/>
    <property type="project" value="UniProtKB-KW"/>
</dbReference>
<dbReference type="PANTHER" id="PTHR42734">
    <property type="entry name" value="METAL TRANSPORT SYSTEM ATP-BINDING PROTEIN TM_0124-RELATED"/>
    <property type="match status" value="1"/>
</dbReference>
<dbReference type="RefSeq" id="YP_009296744.1">
    <property type="nucleotide sequence ID" value="NC_031173.1"/>
</dbReference>
<dbReference type="InterPro" id="IPR003439">
    <property type="entry name" value="ABC_transporter-like_ATP-bd"/>
</dbReference>
<evidence type="ECO:0000256" key="4">
    <source>
        <dbReference type="ARBA" id="ARBA00022741"/>
    </source>
</evidence>
<geneLocation type="plastid" evidence="7"/>
<dbReference type="AlphaFoldDB" id="A0A1C9CCJ4"/>
<dbReference type="SUPFAM" id="SSF52540">
    <property type="entry name" value="P-loop containing nucleoside triphosphate hydrolases"/>
    <property type="match status" value="1"/>
</dbReference>
<sequence>MTNSLIVSQLNVKFSNRIILNNINFKVSSGKIIGIIGPNGAGKSTLLKTMLGLLRKSSGQIIYNGDNLISQRNKMAYVPQRSQIDWDYPITVEDIALMGQTFNTPWGYNYSTKSYQLVEKSLERLGLLEFRYNRIGELSGGQQQKVFLARSLVQEADIFFLDEPLIGVDYKTQGVVIILLKQLAKENKIIVIIHHDLGDVLKYFDELILLNQIIVAHGNCKDVLQNEILSLAYQDLN</sequence>
<evidence type="ECO:0000313" key="7">
    <source>
        <dbReference type="EMBL" id="AOM66087.1"/>
    </source>
</evidence>
<dbReference type="PANTHER" id="PTHR42734:SF5">
    <property type="entry name" value="IRON TRANSPORT SYSTEM ATP-BINDING PROTEIN HI_0361-RELATED"/>
    <property type="match status" value="1"/>
</dbReference>
<comment type="similarity">
    <text evidence="1">Belongs to the ABC transporter superfamily.</text>
</comment>